<evidence type="ECO:0000313" key="4">
    <source>
        <dbReference type="Proteomes" id="UP000228614"/>
    </source>
</evidence>
<comment type="caution">
    <text evidence="3">The sequence shown here is derived from an EMBL/GenBank/DDBJ whole genome shotgun (WGS) entry which is preliminary data.</text>
</comment>
<dbReference type="InterPro" id="IPR019079">
    <property type="entry name" value="Capsule_synth_CapA"/>
</dbReference>
<feature type="domain" description="Capsule synthesis protein CapA" evidence="2">
    <location>
        <begin position="8"/>
        <end position="215"/>
    </location>
</feature>
<dbReference type="Gene3D" id="3.60.21.10">
    <property type="match status" value="1"/>
</dbReference>
<accession>A0A2H0V7B7</accession>
<dbReference type="SMART" id="SM00854">
    <property type="entry name" value="PGA_cap"/>
    <property type="match status" value="1"/>
</dbReference>
<dbReference type="InterPro" id="IPR052169">
    <property type="entry name" value="CW_Biosynth-Accessory"/>
</dbReference>
<evidence type="ECO:0000259" key="2">
    <source>
        <dbReference type="SMART" id="SM00854"/>
    </source>
</evidence>
<dbReference type="EMBL" id="PFAN01000063">
    <property type="protein sequence ID" value="PIR94996.1"/>
    <property type="molecule type" value="Genomic_DNA"/>
</dbReference>
<dbReference type="CDD" id="cd07381">
    <property type="entry name" value="MPP_CapA"/>
    <property type="match status" value="1"/>
</dbReference>
<dbReference type="SUPFAM" id="SSF56300">
    <property type="entry name" value="Metallo-dependent phosphatases"/>
    <property type="match status" value="1"/>
</dbReference>
<dbReference type="InterPro" id="IPR029052">
    <property type="entry name" value="Metallo-depent_PP-like"/>
</dbReference>
<dbReference type="AlphaFoldDB" id="A0A2H0V7B7"/>
<protein>
    <recommendedName>
        <fullName evidence="2">Capsule synthesis protein CapA domain-containing protein</fullName>
    </recommendedName>
</protein>
<evidence type="ECO:0000313" key="3">
    <source>
        <dbReference type="EMBL" id="PIR94996.1"/>
    </source>
</evidence>
<reference evidence="4" key="1">
    <citation type="submission" date="2017-09" db="EMBL/GenBank/DDBJ databases">
        <title>Depth-based differentiation of microbial function through sediment-hosted aquifers and enrichment of novel symbionts in the deep terrestrial subsurface.</title>
        <authorList>
            <person name="Probst A.J."/>
            <person name="Ladd B."/>
            <person name="Jarett J.K."/>
            <person name="Geller-Mcgrath D.E."/>
            <person name="Sieber C.M.K."/>
            <person name="Emerson J.B."/>
            <person name="Anantharaman K."/>
            <person name="Thomas B.C."/>
            <person name="Malmstrom R."/>
            <person name="Stieglmeier M."/>
            <person name="Klingl A."/>
            <person name="Woyke T."/>
            <person name="Ryan C.M."/>
            <person name="Banfield J.F."/>
        </authorList>
    </citation>
    <scope>NUCLEOTIDE SEQUENCE [LARGE SCALE GENOMIC DNA]</scope>
</reference>
<evidence type="ECO:0000256" key="1">
    <source>
        <dbReference type="ARBA" id="ARBA00005662"/>
    </source>
</evidence>
<gene>
    <name evidence="3" type="ORF">COT95_01145</name>
</gene>
<comment type="similarity">
    <text evidence="1">Belongs to the CapA family.</text>
</comment>
<dbReference type="PANTHER" id="PTHR33393">
    <property type="entry name" value="POLYGLUTAMINE SYNTHESIS ACCESSORY PROTEIN RV0574C-RELATED"/>
    <property type="match status" value="1"/>
</dbReference>
<dbReference type="Pfam" id="PF09587">
    <property type="entry name" value="PGA_cap"/>
    <property type="match status" value="1"/>
</dbReference>
<name>A0A2H0V7B7_9BACT</name>
<proteinExistence type="inferred from homology"/>
<sequence>MDKNKGLDYLLEQIAGVEKRFFQGNDIVMANLEGAVTANGEHYAPQNSIDFAFDKNDVARLANYNFNFFTISNNHILDQGLQGFSETQANLAELGFSYVGCADRKVDDCSFNIKEINDVKVGFLAYSMVYGILDEEKLLTQIKEVEKQVDLVIVNIHWGVEYEHIARSNQKNLAHKMIDAGADAIIGHHPHVVQNLEIYNNKPIFYSLGNFIFDQYFSNETQEGLAVGLTYESSKMQINLLPFYSEYSKVKLMTDKRKEEFLQWLRDISDVSDDFKKQIGNGKINL</sequence>
<organism evidence="3 4">
    <name type="scientific">Candidatus Falkowbacteria bacterium CG10_big_fil_rev_8_21_14_0_10_37_6</name>
    <dbReference type="NCBI Taxonomy" id="1974563"/>
    <lineage>
        <taxon>Bacteria</taxon>
        <taxon>Candidatus Falkowiibacteriota</taxon>
    </lineage>
</organism>
<dbReference type="Proteomes" id="UP000228614">
    <property type="component" value="Unassembled WGS sequence"/>
</dbReference>
<dbReference type="PANTHER" id="PTHR33393:SF11">
    <property type="entry name" value="POLYGLUTAMINE SYNTHESIS ACCESSORY PROTEIN RV0574C-RELATED"/>
    <property type="match status" value="1"/>
</dbReference>